<dbReference type="InterPro" id="IPR043129">
    <property type="entry name" value="ATPase_NBD"/>
</dbReference>
<evidence type="ECO:0000256" key="1">
    <source>
        <dbReference type="ARBA" id="ARBA00006479"/>
    </source>
</evidence>
<keyword evidence="3" id="KW-1185">Reference proteome</keyword>
<sequence length="318" mass="34391">MDLVVGIDIGGTKTKVGLVDRHGNSHGQTFFRTKEYPVLETYLIKTKETVDALINDLDDAPRILGCGIGAPNASSKRGTIENAANLLWKGQVPFLEKFKAIMPMPMRIMNDASAAALGELLFGSGKDMTDFIAITLGTGFGAGIVANGQLIDGYDGFAGELGHVDMTIGDGRLTGLGVEGGLEAYVSATGLKRTITYMQSQYLDESRFRDIAYNDLHGEDITRAAEEGDVLALRAFDYTAKIMAQALANFTAFTQPEAFVLMGGLTNSGKWILEPLDKYFNEFLLEVYRGKVKIIESGMPDKTAAICGAAALIWEKHK</sequence>
<dbReference type="PROSITE" id="PS01125">
    <property type="entry name" value="ROK"/>
    <property type="match status" value="1"/>
</dbReference>
<evidence type="ECO:0000313" key="3">
    <source>
        <dbReference type="Proteomes" id="UP000050280"/>
    </source>
</evidence>
<name>A0A0P7ARI0_9FLAO</name>
<dbReference type="Pfam" id="PF00480">
    <property type="entry name" value="ROK"/>
    <property type="match status" value="1"/>
</dbReference>
<dbReference type="AlphaFoldDB" id="A0A0P7ARI0"/>
<dbReference type="OrthoDB" id="9810372at2"/>
<dbReference type="InterPro" id="IPR049874">
    <property type="entry name" value="ROK_cs"/>
</dbReference>
<dbReference type="Gene3D" id="3.30.420.40">
    <property type="match status" value="2"/>
</dbReference>
<dbReference type="PANTHER" id="PTHR18964:SF149">
    <property type="entry name" value="BIFUNCTIONAL UDP-N-ACETYLGLUCOSAMINE 2-EPIMERASE_N-ACETYLMANNOSAMINE KINASE"/>
    <property type="match status" value="1"/>
</dbReference>
<proteinExistence type="inferred from homology"/>
<keyword evidence="2" id="KW-0418">Kinase</keyword>
<evidence type="ECO:0000313" key="2">
    <source>
        <dbReference type="EMBL" id="KPM31158.1"/>
    </source>
</evidence>
<accession>A0A0P7ARI0</accession>
<dbReference type="InterPro" id="IPR000600">
    <property type="entry name" value="ROK"/>
</dbReference>
<dbReference type="RefSeq" id="WP_054559495.1">
    <property type="nucleotide sequence ID" value="NZ_LDJX01000005.1"/>
</dbReference>
<organism evidence="2 3">
    <name type="scientific">Croceitalea dokdonensis DOKDO 023</name>
    <dbReference type="NCBI Taxonomy" id="1300341"/>
    <lineage>
        <taxon>Bacteria</taxon>
        <taxon>Pseudomonadati</taxon>
        <taxon>Bacteroidota</taxon>
        <taxon>Flavobacteriia</taxon>
        <taxon>Flavobacteriales</taxon>
        <taxon>Flavobacteriaceae</taxon>
        <taxon>Croceitalea</taxon>
    </lineage>
</organism>
<dbReference type="STRING" id="1300341.I595_2422"/>
<dbReference type="PATRIC" id="fig|1300341.3.peg.2589"/>
<dbReference type="GO" id="GO:0016301">
    <property type="term" value="F:kinase activity"/>
    <property type="evidence" value="ECO:0007669"/>
    <property type="project" value="UniProtKB-KW"/>
</dbReference>
<comment type="similarity">
    <text evidence="1">Belongs to the ROK (NagC/XylR) family.</text>
</comment>
<comment type="caution">
    <text evidence="2">The sequence shown here is derived from an EMBL/GenBank/DDBJ whole genome shotgun (WGS) entry which is preliminary data.</text>
</comment>
<protein>
    <submittedName>
        <fullName evidence="2">Glucokinase</fullName>
    </submittedName>
</protein>
<gene>
    <name evidence="2" type="ORF">I595_2422</name>
</gene>
<keyword evidence="2" id="KW-0808">Transferase</keyword>
<dbReference type="Proteomes" id="UP000050280">
    <property type="component" value="Unassembled WGS sequence"/>
</dbReference>
<dbReference type="PANTHER" id="PTHR18964">
    <property type="entry name" value="ROK (REPRESSOR, ORF, KINASE) FAMILY"/>
    <property type="match status" value="1"/>
</dbReference>
<dbReference type="EMBL" id="LDJX01000005">
    <property type="protein sequence ID" value="KPM31158.1"/>
    <property type="molecule type" value="Genomic_DNA"/>
</dbReference>
<dbReference type="SUPFAM" id="SSF53067">
    <property type="entry name" value="Actin-like ATPase domain"/>
    <property type="match status" value="1"/>
</dbReference>
<reference evidence="2 3" key="1">
    <citation type="submission" date="2015-09" db="EMBL/GenBank/DDBJ databases">
        <title>Genome sequence of the marine flavobacterium Croceitalea dokdonensis DOKDO 023 that contains proton- and sodium-pumping rhodopsins.</title>
        <authorList>
            <person name="Kwon S.-K."/>
            <person name="Lee H.K."/>
            <person name="Kwak M.-J."/>
            <person name="Kim J.F."/>
        </authorList>
    </citation>
    <scope>NUCLEOTIDE SEQUENCE [LARGE SCALE GENOMIC DNA]</scope>
    <source>
        <strain evidence="2 3">DOKDO 023</strain>
    </source>
</reference>